<evidence type="ECO:0000256" key="1">
    <source>
        <dbReference type="ARBA" id="ARBA00022490"/>
    </source>
</evidence>
<name>A0A2K8NUM5_9MOLU</name>
<evidence type="ECO:0000256" key="2">
    <source>
        <dbReference type="ARBA" id="ARBA00022618"/>
    </source>
</evidence>
<evidence type="ECO:0000256" key="3">
    <source>
        <dbReference type="ARBA" id="ARBA00022829"/>
    </source>
</evidence>
<accession>A0A2K8NUM5</accession>
<dbReference type="PIRSF" id="PIRSF019345">
    <property type="entry name" value="ScpB"/>
    <property type="match status" value="1"/>
</dbReference>
<evidence type="ECO:0000313" key="6">
    <source>
        <dbReference type="Proteomes" id="UP000232063"/>
    </source>
</evidence>
<dbReference type="Gene3D" id="1.10.10.10">
    <property type="entry name" value="Winged helix-like DNA-binding domain superfamily/Winged helix DNA-binding domain"/>
    <property type="match status" value="2"/>
</dbReference>
<dbReference type="InterPro" id="IPR036390">
    <property type="entry name" value="WH_DNA-bd_sf"/>
</dbReference>
<protein>
    <submittedName>
        <fullName evidence="5">Chromosome condensation and segregation factor B</fullName>
    </submittedName>
</protein>
<dbReference type="InterPro" id="IPR036388">
    <property type="entry name" value="WH-like_DNA-bd_sf"/>
</dbReference>
<dbReference type="Proteomes" id="UP000232063">
    <property type="component" value="Chromosome"/>
</dbReference>
<keyword evidence="1" id="KW-0963">Cytoplasm</keyword>
<dbReference type="InterPro" id="IPR005234">
    <property type="entry name" value="ScpB_csome_segregation"/>
</dbReference>
<dbReference type="PANTHER" id="PTHR34298">
    <property type="entry name" value="SEGREGATION AND CONDENSATION PROTEIN B"/>
    <property type="match status" value="1"/>
</dbReference>
<dbReference type="NCBIfam" id="TIGR00281">
    <property type="entry name" value="SMC-Scp complex subunit ScpB"/>
    <property type="match status" value="1"/>
</dbReference>
<dbReference type="KEGG" id="elj:ELUMI_v1c07450"/>
<gene>
    <name evidence="5" type="primary">scpB</name>
    <name evidence="5" type="ORF">ELUMI_v1c07450</name>
</gene>
<reference evidence="5 6" key="1">
    <citation type="submission" date="2017-11" db="EMBL/GenBank/DDBJ databases">
        <title>Genome sequence of Entomoplasma luminosum PIMN-1 (ATCC 49195).</title>
        <authorList>
            <person name="Lo W.-S."/>
            <person name="Gasparich G.E."/>
            <person name="Kuo C.-H."/>
        </authorList>
    </citation>
    <scope>NUCLEOTIDE SEQUENCE [LARGE SCALE GENOMIC DNA]</scope>
    <source>
        <strain evidence="5 6">PIMN-1</strain>
    </source>
</reference>
<keyword evidence="3" id="KW-0159">Chromosome partition</keyword>
<evidence type="ECO:0000313" key="5">
    <source>
        <dbReference type="EMBL" id="ATZ17467.1"/>
    </source>
</evidence>
<dbReference type="SUPFAM" id="SSF46785">
    <property type="entry name" value="Winged helix' DNA-binding domain"/>
    <property type="match status" value="2"/>
</dbReference>
<organism evidence="5 6">
    <name type="scientific">Williamsoniiplasma luminosum</name>
    <dbReference type="NCBI Taxonomy" id="214888"/>
    <lineage>
        <taxon>Bacteria</taxon>
        <taxon>Bacillati</taxon>
        <taxon>Mycoplasmatota</taxon>
        <taxon>Mollicutes</taxon>
        <taxon>Entomoplasmatales</taxon>
        <taxon>Williamsoniiplasma</taxon>
    </lineage>
</organism>
<sequence>MMNKNKLMAIIEGMLFIYGDEGVALMDLETVLDHEKPSDIKEAIKSLEDKYLNDEASAFSIQKFSTNKYRLQTKKDLHEWFAKLEDVEVQSKLSVSSIEVLSIIAYKGPISKNQIDHIRGLDSTYQIYKLKDRKLIRSVGKTEETRANLYAITENFFKLFNLAGGKEILPKISDDEIQEEVVTKKAKHKTSGTGIFNAADFSEEQNENMEELFGTN</sequence>
<dbReference type="Pfam" id="PF04079">
    <property type="entry name" value="SMC_ScpB"/>
    <property type="match status" value="1"/>
</dbReference>
<keyword evidence="2" id="KW-0132">Cell division</keyword>
<keyword evidence="6" id="KW-1185">Reference proteome</keyword>
<dbReference type="GO" id="GO:0051304">
    <property type="term" value="P:chromosome separation"/>
    <property type="evidence" value="ECO:0007669"/>
    <property type="project" value="InterPro"/>
</dbReference>
<proteinExistence type="predicted"/>
<dbReference type="GO" id="GO:0051301">
    <property type="term" value="P:cell division"/>
    <property type="evidence" value="ECO:0007669"/>
    <property type="project" value="UniProtKB-KW"/>
</dbReference>
<dbReference type="PANTHER" id="PTHR34298:SF2">
    <property type="entry name" value="SEGREGATION AND CONDENSATION PROTEIN B"/>
    <property type="match status" value="1"/>
</dbReference>
<keyword evidence="4" id="KW-0131">Cell cycle</keyword>
<dbReference type="EMBL" id="CP024963">
    <property type="protein sequence ID" value="ATZ17467.1"/>
    <property type="molecule type" value="Genomic_DNA"/>
</dbReference>
<evidence type="ECO:0000256" key="4">
    <source>
        <dbReference type="ARBA" id="ARBA00023306"/>
    </source>
</evidence>
<dbReference type="AlphaFoldDB" id="A0A2K8NUM5"/>